<feature type="domain" description="SIS" evidence="5">
    <location>
        <begin position="112"/>
        <end position="252"/>
    </location>
</feature>
<dbReference type="EMBL" id="JXSU01000006">
    <property type="protein sequence ID" value="KIS25263.1"/>
    <property type="molecule type" value="Genomic_DNA"/>
</dbReference>
<dbReference type="SUPFAM" id="SSF46689">
    <property type="entry name" value="Homeodomain-like"/>
    <property type="match status" value="1"/>
</dbReference>
<evidence type="ECO:0000256" key="1">
    <source>
        <dbReference type="ARBA" id="ARBA00023015"/>
    </source>
</evidence>
<evidence type="ECO:0000313" key="6">
    <source>
        <dbReference type="EMBL" id="KIS25263.1"/>
    </source>
</evidence>
<dbReference type="InterPro" id="IPR009057">
    <property type="entry name" value="Homeodomain-like_sf"/>
</dbReference>
<dbReference type="InterPro" id="IPR047640">
    <property type="entry name" value="RpiR-like"/>
</dbReference>
<feature type="domain" description="HTH rpiR-type" evidence="4">
    <location>
        <begin position="1"/>
        <end position="76"/>
    </location>
</feature>
<dbReference type="InterPro" id="IPR001347">
    <property type="entry name" value="SIS_dom"/>
</dbReference>
<dbReference type="InterPro" id="IPR046348">
    <property type="entry name" value="SIS_dom_sf"/>
</dbReference>
<dbReference type="Pfam" id="PF01418">
    <property type="entry name" value="HTH_6"/>
    <property type="match status" value="1"/>
</dbReference>
<dbReference type="Pfam" id="PF01380">
    <property type="entry name" value="SIS"/>
    <property type="match status" value="1"/>
</dbReference>
<dbReference type="HOGENOM" id="CLU_055769_4_3_9"/>
<dbReference type="GO" id="GO:0097367">
    <property type="term" value="F:carbohydrate derivative binding"/>
    <property type="evidence" value="ECO:0007669"/>
    <property type="project" value="InterPro"/>
</dbReference>
<evidence type="ECO:0000259" key="4">
    <source>
        <dbReference type="PROSITE" id="PS51071"/>
    </source>
</evidence>
<evidence type="ECO:0000256" key="2">
    <source>
        <dbReference type="ARBA" id="ARBA00023125"/>
    </source>
</evidence>
<protein>
    <submittedName>
        <fullName evidence="6">Transcriptional regulator</fullName>
    </submittedName>
</protein>
<dbReference type="PATRIC" id="fig|1379739.3.peg.578"/>
<organism evidence="6 7">
    <name type="scientific">Clostridium botulinum B2 450</name>
    <dbReference type="NCBI Taxonomy" id="1379739"/>
    <lineage>
        <taxon>Bacteria</taxon>
        <taxon>Bacillati</taxon>
        <taxon>Bacillota</taxon>
        <taxon>Clostridia</taxon>
        <taxon>Eubacteriales</taxon>
        <taxon>Clostridiaceae</taxon>
        <taxon>Clostridium</taxon>
    </lineage>
</organism>
<keyword evidence="2" id="KW-0238">DNA-binding</keyword>
<gene>
    <name evidence="6" type="ORF">N495_01390</name>
</gene>
<dbReference type="PROSITE" id="PS51464">
    <property type="entry name" value="SIS"/>
    <property type="match status" value="1"/>
</dbReference>
<dbReference type="PANTHER" id="PTHR30514:SF21">
    <property type="entry name" value="RPIR-FAMILY TRANSCRIPTIONAL REGULATOR"/>
    <property type="match status" value="1"/>
</dbReference>
<reference evidence="6 7" key="1">
    <citation type="submission" date="2014-06" db="EMBL/GenBank/DDBJ databases">
        <title>Genome characterization of distinct group I Clostridium botulinum lineages.</title>
        <authorList>
            <person name="Giordani F."/>
            <person name="Anselmo A."/>
            <person name="Fillo S."/>
            <person name="Palozzi A.M."/>
            <person name="Fortunato A."/>
            <person name="Gentile B."/>
            <person name="Ciammaruconi A."/>
            <person name="Anniballi F."/>
            <person name="De Medici D."/>
            <person name="Lista F."/>
        </authorList>
    </citation>
    <scope>NUCLEOTIDE SEQUENCE [LARGE SCALE GENOMIC DNA]</scope>
    <source>
        <strain evidence="6 7">B2 450</strain>
    </source>
</reference>
<dbReference type="GO" id="GO:1901135">
    <property type="term" value="P:carbohydrate derivative metabolic process"/>
    <property type="evidence" value="ECO:0007669"/>
    <property type="project" value="InterPro"/>
</dbReference>
<accession>A0A0D1A339</accession>
<dbReference type="SUPFAM" id="SSF53697">
    <property type="entry name" value="SIS domain"/>
    <property type="match status" value="1"/>
</dbReference>
<evidence type="ECO:0000256" key="3">
    <source>
        <dbReference type="ARBA" id="ARBA00023163"/>
    </source>
</evidence>
<keyword evidence="3" id="KW-0804">Transcription</keyword>
<dbReference type="InterPro" id="IPR036388">
    <property type="entry name" value="WH-like_DNA-bd_sf"/>
</dbReference>
<dbReference type="RefSeq" id="WP_030033059.1">
    <property type="nucleotide sequence ID" value="NZ_JXSU01000006.1"/>
</dbReference>
<proteinExistence type="predicted"/>
<dbReference type="Proteomes" id="UP000032250">
    <property type="component" value="Unassembled WGS sequence"/>
</dbReference>
<comment type="caution">
    <text evidence="6">The sequence shown here is derived from an EMBL/GenBank/DDBJ whole genome shotgun (WGS) entry which is preliminary data.</text>
</comment>
<keyword evidence="1" id="KW-0805">Transcription regulation</keyword>
<dbReference type="InterPro" id="IPR000281">
    <property type="entry name" value="HTH_RpiR"/>
</dbReference>
<dbReference type="Gene3D" id="3.40.50.10490">
    <property type="entry name" value="Glucose-6-phosphate isomerase like protein, domain 1"/>
    <property type="match status" value="1"/>
</dbReference>
<evidence type="ECO:0000313" key="7">
    <source>
        <dbReference type="Proteomes" id="UP000032250"/>
    </source>
</evidence>
<dbReference type="PROSITE" id="PS51071">
    <property type="entry name" value="HTH_RPIR"/>
    <property type="match status" value="1"/>
</dbReference>
<sequence length="259" mass="29409">MLDCIDNSILNTLTQSELSVLQYIDVHSNEVLTMSIQELSEKVFFSTATILRLCKKLNLSGFSELKFTLKNNVSSNNSLKSTAVSTKKIVADLYSEIENTGRLLDTKTLDTIVGYLLSNKKIHLFSYGLTNMAFEYMQRYLLATGRQTILYKTDTLAYKAVNNLTENDVLFLSSSTGSNPSTLKLAKIAKNSNTIIVAITPFTNNPLSKIADINLYTFIKERDFFDSDIKNRTCIFYIVDMIIECYIKYLDKSKFNNLY</sequence>
<dbReference type="CDD" id="cd05013">
    <property type="entry name" value="SIS_RpiR"/>
    <property type="match status" value="1"/>
</dbReference>
<dbReference type="AlphaFoldDB" id="A0A0D1A339"/>
<dbReference type="InterPro" id="IPR035472">
    <property type="entry name" value="RpiR-like_SIS"/>
</dbReference>
<dbReference type="PANTHER" id="PTHR30514">
    <property type="entry name" value="GLUCOKINASE"/>
    <property type="match status" value="1"/>
</dbReference>
<dbReference type="OrthoDB" id="63027at2"/>
<dbReference type="GO" id="GO:0003677">
    <property type="term" value="F:DNA binding"/>
    <property type="evidence" value="ECO:0007669"/>
    <property type="project" value="UniProtKB-KW"/>
</dbReference>
<name>A0A0D1A339_CLOBO</name>
<evidence type="ECO:0000259" key="5">
    <source>
        <dbReference type="PROSITE" id="PS51464"/>
    </source>
</evidence>
<dbReference type="Gene3D" id="1.10.10.10">
    <property type="entry name" value="Winged helix-like DNA-binding domain superfamily/Winged helix DNA-binding domain"/>
    <property type="match status" value="1"/>
</dbReference>
<dbReference type="GO" id="GO:0003700">
    <property type="term" value="F:DNA-binding transcription factor activity"/>
    <property type="evidence" value="ECO:0007669"/>
    <property type="project" value="InterPro"/>
</dbReference>